<evidence type="ECO:0000259" key="2">
    <source>
        <dbReference type="Pfam" id="PF09972"/>
    </source>
</evidence>
<protein>
    <submittedName>
        <fullName evidence="5">Unannotated protein</fullName>
    </submittedName>
</protein>
<feature type="domain" description="Predicted membrane protein YciQ-like C-terminal" evidence="3">
    <location>
        <begin position="338"/>
        <end position="573"/>
    </location>
</feature>
<dbReference type="EMBL" id="CAFBON010000010">
    <property type="protein sequence ID" value="CAB4975158.1"/>
    <property type="molecule type" value="Genomic_DNA"/>
</dbReference>
<dbReference type="Pfam" id="PF09972">
    <property type="entry name" value="DUF2207"/>
    <property type="match status" value="1"/>
</dbReference>
<accession>A0A6J7M4U9</accession>
<feature type="transmembrane region" description="Helical" evidence="1">
    <location>
        <begin position="459"/>
        <end position="482"/>
    </location>
</feature>
<sequence length="642" mass="67757">MGTLIKRWNLGLVAALLLVATLVGGGLFLAALLDRNYSDRVSVTEGPALEPPVPEAAGTTMGTDTTRSFDVLATVHPDRSVTITETIVQVFRTDRHGIERLIPLKTNLSTNMMRSLEVSTSRGTPGDVSVRDVTDGVLIRIGDPNTTVTGAHTYRLSYVLENLLTIENGQAVVRLDAISDWDQRVDTLTYQVSAPGSPTTVRCFVGEFRSTESCGSAALTENGGAFSTGRLLETGEGFTAEVRYPLDVFALRATVTPVRGPIGVAIVMWAVLYASVAAGFVITVARARRSRALAASYVALTFDGPTAPALADRMERGAVAADVLIANPQADAPLEFVPPLNLDPASMLRLRDTVTVDVPLLLAATLVDLAADGMVDLERADHDSWTVRRHDRQPRPVREYEEVLLHALLGDTRERELGEAAAGVGDALDRFMSALDNHLVGLNLIAPGKMPFSATKNPAGCAATGMLAGLLLAFSGVGFAALRSAAGTALSACIVGGVLAAVVIVMAVYRERSRLMRYTKRGLGTVLRITGFERFFRDSEAIHARAAGNMNLYREYMGYAVALGHVDEWVGAMPAEVSAALVGAVPVASLADVAFHPLWLASSRRYTAAHTVKSRSSFSSGGGFSGGGFSGGGGGGGGGGSW</sequence>
<feature type="transmembrane region" description="Helical" evidence="1">
    <location>
        <begin position="488"/>
        <end position="509"/>
    </location>
</feature>
<organism evidence="5">
    <name type="scientific">freshwater metagenome</name>
    <dbReference type="NCBI Taxonomy" id="449393"/>
    <lineage>
        <taxon>unclassified sequences</taxon>
        <taxon>metagenomes</taxon>
        <taxon>ecological metagenomes</taxon>
    </lineage>
</organism>
<feature type="domain" description="DUF2207" evidence="2">
    <location>
        <begin position="67"/>
        <end position="213"/>
    </location>
</feature>
<dbReference type="InterPro" id="IPR048389">
    <property type="entry name" value="YciQ-like_C"/>
</dbReference>
<evidence type="ECO:0000256" key="1">
    <source>
        <dbReference type="SAM" id="Phobius"/>
    </source>
</evidence>
<keyword evidence="1" id="KW-0472">Membrane</keyword>
<dbReference type="Pfam" id="PF20990">
    <property type="entry name" value="DUF2207_C"/>
    <property type="match status" value="1"/>
</dbReference>
<name>A0A6J7M4U9_9ZZZZ</name>
<reference evidence="5" key="1">
    <citation type="submission" date="2020-05" db="EMBL/GenBank/DDBJ databases">
        <authorList>
            <person name="Chiriac C."/>
            <person name="Salcher M."/>
            <person name="Ghai R."/>
            <person name="Kavagutti S V."/>
        </authorList>
    </citation>
    <scope>NUCLEOTIDE SEQUENCE</scope>
</reference>
<evidence type="ECO:0000313" key="4">
    <source>
        <dbReference type="EMBL" id="CAB4823825.1"/>
    </source>
</evidence>
<keyword evidence="1" id="KW-0812">Transmembrane</keyword>
<dbReference type="InterPro" id="IPR018702">
    <property type="entry name" value="DUF2207"/>
</dbReference>
<keyword evidence="1" id="KW-1133">Transmembrane helix</keyword>
<gene>
    <name evidence="4" type="ORF">UFOPK3001_02345</name>
    <name evidence="5" type="ORF">UFOPK3954_00194</name>
</gene>
<proteinExistence type="predicted"/>
<evidence type="ECO:0000313" key="5">
    <source>
        <dbReference type="EMBL" id="CAB4975158.1"/>
    </source>
</evidence>
<dbReference type="AlphaFoldDB" id="A0A6J7M4U9"/>
<evidence type="ECO:0000259" key="3">
    <source>
        <dbReference type="Pfam" id="PF20990"/>
    </source>
</evidence>
<feature type="transmembrane region" description="Helical" evidence="1">
    <location>
        <begin position="262"/>
        <end position="285"/>
    </location>
</feature>
<dbReference type="EMBL" id="CAFAAJ010000220">
    <property type="protein sequence ID" value="CAB4823825.1"/>
    <property type="molecule type" value="Genomic_DNA"/>
</dbReference>